<dbReference type="OrthoDB" id="9801689at2"/>
<evidence type="ECO:0000256" key="3">
    <source>
        <dbReference type="ARBA" id="ARBA00022691"/>
    </source>
</evidence>
<dbReference type="InterPro" id="IPR039661">
    <property type="entry name" value="ELP3"/>
</dbReference>
<comment type="cofactor">
    <cofactor evidence="1">
        <name>[4Fe-4S] cluster</name>
        <dbReference type="ChEBI" id="CHEBI:49883"/>
    </cofactor>
</comment>
<keyword evidence="9" id="KW-1185">Reference proteome</keyword>
<keyword evidence="6" id="KW-0411">Iron-sulfur</keyword>
<dbReference type="RefSeq" id="WP_013406303.1">
    <property type="nucleotide sequence ID" value="NC_014654.1"/>
</dbReference>
<protein>
    <recommendedName>
        <fullName evidence="7">Radical SAM core domain-containing protein</fullName>
    </recommendedName>
</protein>
<dbReference type="PANTHER" id="PTHR11135">
    <property type="entry name" value="HISTONE ACETYLTRANSFERASE-RELATED"/>
    <property type="match status" value="1"/>
</dbReference>
<dbReference type="Proteomes" id="UP000007434">
    <property type="component" value="Chromosome"/>
</dbReference>
<keyword evidence="5" id="KW-0408">Iron</keyword>
<proteinExistence type="predicted"/>
<dbReference type="GO" id="GO:0003824">
    <property type="term" value="F:catalytic activity"/>
    <property type="evidence" value="ECO:0007669"/>
    <property type="project" value="InterPro"/>
</dbReference>
<dbReference type="InterPro" id="IPR007197">
    <property type="entry name" value="rSAM"/>
</dbReference>
<sequence length="317" mass="36757">MEQPYYKYSKFLKDKYGEKTYKLPVNLPTTCPNRDGNLGTKGCFFCGEEGADFEMLPESMSVKNQLLENKKYIGERYGVDNFIAYFQNFSNTYLPLDQLIKYLKEACEVEAIAAVYFSTRPDSISEKYIRVLKKTLNEISPEIKLAFEFGLQTVNYKTLEKVNRKHGLAEFIDAVITAKKYQAEVGAHLILNLPGDSRLDVKEGARIISALKLDHVKLHALYIRENSVMGEKYHNVEIELCSLEEYIERVILFLENLSPDIAVQRLIGRAPEEGTIFLNWDKPWWEIHDLIIKKMNKRNTYQGKKFNYLNGKTLNDF</sequence>
<gene>
    <name evidence="8" type="ordered locus">Halsa_1814</name>
</gene>
<dbReference type="InterPro" id="IPR006638">
    <property type="entry name" value="Elp3/MiaA/NifB-like_rSAM"/>
</dbReference>
<dbReference type="STRING" id="656519.Halsa_1814"/>
<evidence type="ECO:0000313" key="9">
    <source>
        <dbReference type="Proteomes" id="UP000007434"/>
    </source>
</evidence>
<dbReference type="InterPro" id="IPR005911">
    <property type="entry name" value="YhcC-like"/>
</dbReference>
<dbReference type="InterPro" id="IPR023404">
    <property type="entry name" value="rSAM_horseshoe"/>
</dbReference>
<dbReference type="EMBL" id="CP002304">
    <property type="protein sequence ID" value="ADQ15232.1"/>
    <property type="molecule type" value="Genomic_DNA"/>
</dbReference>
<dbReference type="GO" id="GO:0046872">
    <property type="term" value="F:metal ion binding"/>
    <property type="evidence" value="ECO:0007669"/>
    <property type="project" value="UniProtKB-KW"/>
</dbReference>
<evidence type="ECO:0000256" key="2">
    <source>
        <dbReference type="ARBA" id="ARBA00022485"/>
    </source>
</evidence>
<dbReference type="SFLD" id="SFLDS00029">
    <property type="entry name" value="Radical_SAM"/>
    <property type="match status" value="1"/>
</dbReference>
<dbReference type="SMART" id="SM00729">
    <property type="entry name" value="Elp3"/>
    <property type="match status" value="1"/>
</dbReference>
<dbReference type="InterPro" id="IPR032432">
    <property type="entry name" value="Radical_SAM_C"/>
</dbReference>
<evidence type="ECO:0000256" key="1">
    <source>
        <dbReference type="ARBA" id="ARBA00001966"/>
    </source>
</evidence>
<dbReference type="SFLD" id="SFLDG01091">
    <property type="entry name" value="uncharacterized_CHP01210-like"/>
    <property type="match status" value="1"/>
</dbReference>
<reference evidence="8 9" key="1">
    <citation type="submission" date="2010-11" db="EMBL/GenBank/DDBJ databases">
        <title>Complete sequence of Halanaerobium sp. sapolanicus.</title>
        <authorList>
            <consortium name="US DOE Joint Genome Institute"/>
            <person name="Lucas S."/>
            <person name="Copeland A."/>
            <person name="Lapidus A."/>
            <person name="Cheng J.-F."/>
            <person name="Bruce D."/>
            <person name="Goodwin L."/>
            <person name="Pitluck S."/>
            <person name="Davenport K."/>
            <person name="Detter J.C."/>
            <person name="Han C."/>
            <person name="Tapia R."/>
            <person name="Land M."/>
            <person name="Hauser L."/>
            <person name="Jeffries C."/>
            <person name="Kyrpides N."/>
            <person name="Ivanova N."/>
            <person name="Mikhailova N."/>
            <person name="Begemann M.B."/>
            <person name="Mormile M.R."/>
            <person name="Wall J.D."/>
            <person name="Elias D.A."/>
            <person name="Woyke T."/>
        </authorList>
    </citation>
    <scope>NUCLEOTIDE SEQUENCE [LARGE SCALE GENOMIC DNA]</scope>
    <source>
        <strain evidence="9">sapolanicus</strain>
    </source>
</reference>
<dbReference type="SFLD" id="SFLDG01086">
    <property type="entry name" value="elongater_protein-like"/>
    <property type="match status" value="1"/>
</dbReference>
<dbReference type="GO" id="GO:0051539">
    <property type="term" value="F:4 iron, 4 sulfur cluster binding"/>
    <property type="evidence" value="ECO:0007669"/>
    <property type="project" value="UniProtKB-KW"/>
</dbReference>
<keyword evidence="2" id="KW-0004">4Fe-4S</keyword>
<organism evidence="8 9">
    <name type="scientific">Halanaerobium hydrogeniformans</name>
    <name type="common">Halanaerobium sp. (strain sapolanicus)</name>
    <dbReference type="NCBI Taxonomy" id="656519"/>
    <lineage>
        <taxon>Bacteria</taxon>
        <taxon>Bacillati</taxon>
        <taxon>Bacillota</taxon>
        <taxon>Clostridia</taxon>
        <taxon>Halanaerobiales</taxon>
        <taxon>Halanaerobiaceae</taxon>
        <taxon>Halanaerobium</taxon>
    </lineage>
</organism>
<name>E4RJ12_HALHG</name>
<dbReference type="KEGG" id="has:Halsa_1814"/>
<evidence type="ECO:0000256" key="4">
    <source>
        <dbReference type="ARBA" id="ARBA00022723"/>
    </source>
</evidence>
<dbReference type="HOGENOM" id="CLU_060920_0_0_9"/>
<dbReference type="NCBIfam" id="TIGR01212">
    <property type="entry name" value="TIGR01212 family radical SAM protein"/>
    <property type="match status" value="1"/>
</dbReference>
<dbReference type="Gene3D" id="3.80.30.20">
    <property type="entry name" value="tm_1862 like domain"/>
    <property type="match status" value="1"/>
</dbReference>
<evidence type="ECO:0000259" key="7">
    <source>
        <dbReference type="PROSITE" id="PS51918"/>
    </source>
</evidence>
<feature type="domain" description="Radical SAM core" evidence="7">
    <location>
        <begin position="15"/>
        <end position="260"/>
    </location>
</feature>
<dbReference type="AlphaFoldDB" id="E4RJ12"/>
<dbReference type="PROSITE" id="PS51918">
    <property type="entry name" value="RADICAL_SAM"/>
    <property type="match status" value="1"/>
</dbReference>
<dbReference type="SUPFAM" id="SSF102114">
    <property type="entry name" value="Radical SAM enzymes"/>
    <property type="match status" value="1"/>
</dbReference>
<evidence type="ECO:0000256" key="6">
    <source>
        <dbReference type="ARBA" id="ARBA00023014"/>
    </source>
</evidence>
<accession>E4RJ12</accession>
<evidence type="ECO:0000256" key="5">
    <source>
        <dbReference type="ARBA" id="ARBA00023004"/>
    </source>
</evidence>
<keyword evidence="3" id="KW-0949">S-adenosyl-L-methionine</keyword>
<dbReference type="PANTHER" id="PTHR11135:SF1">
    <property type="entry name" value="PROTEIN YHCC"/>
    <property type="match status" value="1"/>
</dbReference>
<dbReference type="InterPro" id="IPR058240">
    <property type="entry name" value="rSAM_sf"/>
</dbReference>
<keyword evidence="4" id="KW-0479">Metal-binding</keyword>
<evidence type="ECO:0000313" key="8">
    <source>
        <dbReference type="EMBL" id="ADQ15232.1"/>
    </source>
</evidence>
<dbReference type="Pfam" id="PF16199">
    <property type="entry name" value="Radical_SAM_C"/>
    <property type="match status" value="1"/>
</dbReference>
<dbReference type="eggNOG" id="COG1242">
    <property type="taxonomic scope" value="Bacteria"/>
</dbReference>
<reference evidence="8 9" key="2">
    <citation type="journal article" date="2011" name="J. Bacteriol.">
        <title>Complete Genome Sequence of the Haloalkaliphilic, Hydrogen Producing Halanaerobium hydrogenoformans.</title>
        <authorList>
            <person name="Brown S.D."/>
            <person name="Begemann M.B."/>
            <person name="Mormile M.R."/>
            <person name="Wall J.D."/>
            <person name="Han C.S."/>
            <person name="Goodwin L.A."/>
            <person name="Pitluck S."/>
            <person name="Land M.L."/>
            <person name="Hauser L.J."/>
            <person name="Elias D.A."/>
        </authorList>
    </citation>
    <scope>NUCLEOTIDE SEQUENCE [LARGE SCALE GENOMIC DNA]</scope>
    <source>
        <strain evidence="9">sapolanicus</strain>
    </source>
</reference>
<dbReference type="Pfam" id="PF04055">
    <property type="entry name" value="Radical_SAM"/>
    <property type="match status" value="1"/>
</dbReference>